<dbReference type="EMBL" id="JABDTM020022125">
    <property type="protein sequence ID" value="KAH0816070.1"/>
    <property type="molecule type" value="Genomic_DNA"/>
</dbReference>
<feature type="region of interest" description="Disordered" evidence="11">
    <location>
        <begin position="2998"/>
        <end position="3029"/>
    </location>
</feature>
<feature type="compositionally biased region" description="Pro residues" evidence="11">
    <location>
        <begin position="3357"/>
        <end position="3369"/>
    </location>
</feature>
<feature type="compositionally biased region" description="Pro residues" evidence="11">
    <location>
        <begin position="3394"/>
        <end position="3414"/>
    </location>
</feature>
<feature type="compositionally biased region" description="Acidic residues" evidence="11">
    <location>
        <begin position="1708"/>
        <end position="1722"/>
    </location>
</feature>
<feature type="compositionally biased region" description="Basic and acidic residues" evidence="11">
    <location>
        <begin position="2998"/>
        <end position="3012"/>
    </location>
</feature>
<dbReference type="Pfam" id="PF10541">
    <property type="entry name" value="KASH"/>
    <property type="match status" value="1"/>
</dbReference>
<evidence type="ECO:0000259" key="14">
    <source>
        <dbReference type="PROSITE" id="PS51194"/>
    </source>
</evidence>
<dbReference type="InterPro" id="IPR002017">
    <property type="entry name" value="Spectrin_repeat"/>
</dbReference>
<evidence type="ECO:0000256" key="9">
    <source>
        <dbReference type="PROSITE-ProRule" id="PRU00385"/>
    </source>
</evidence>
<dbReference type="CDD" id="cd00176">
    <property type="entry name" value="SPEC"/>
    <property type="match status" value="4"/>
</dbReference>
<reference evidence="15" key="2">
    <citation type="submission" date="2021-08" db="EMBL/GenBank/DDBJ databases">
        <authorList>
            <person name="Eriksson T."/>
        </authorList>
    </citation>
    <scope>NUCLEOTIDE SEQUENCE</scope>
    <source>
        <strain evidence="15">Stoneville</strain>
        <tissue evidence="15">Whole head</tissue>
    </source>
</reference>
<dbReference type="InterPro" id="IPR049730">
    <property type="entry name" value="SNF2/RAD54-like_C"/>
</dbReference>
<evidence type="ECO:0000256" key="8">
    <source>
        <dbReference type="ARBA" id="ARBA00023242"/>
    </source>
</evidence>
<dbReference type="SMART" id="SM00490">
    <property type="entry name" value="HELICc"/>
    <property type="match status" value="1"/>
</dbReference>
<feature type="region of interest" description="Disordered" evidence="11">
    <location>
        <begin position="1673"/>
        <end position="1775"/>
    </location>
</feature>
<feature type="compositionally biased region" description="Polar residues" evidence="11">
    <location>
        <begin position="2040"/>
        <end position="2052"/>
    </location>
</feature>
<feature type="region of interest" description="Disordered" evidence="11">
    <location>
        <begin position="2025"/>
        <end position="2052"/>
    </location>
</feature>
<dbReference type="InterPro" id="IPR044573">
    <property type="entry name" value="ARIP4_DEXHc"/>
</dbReference>
<feature type="compositionally biased region" description="Basic and acidic residues" evidence="11">
    <location>
        <begin position="3219"/>
        <end position="3229"/>
    </location>
</feature>
<feature type="domain" description="KASH" evidence="12">
    <location>
        <begin position="1508"/>
        <end position="1567"/>
    </location>
</feature>
<evidence type="ECO:0000256" key="10">
    <source>
        <dbReference type="SAM" id="Coils"/>
    </source>
</evidence>
<dbReference type="GO" id="GO:0005640">
    <property type="term" value="C:nuclear outer membrane"/>
    <property type="evidence" value="ECO:0007669"/>
    <property type="project" value="TreeGrafter"/>
</dbReference>
<comment type="subcellular location">
    <subcellularLocation>
        <location evidence="1">Nucleus membrane</location>
    </subcellularLocation>
</comment>
<feature type="compositionally biased region" description="Acidic residues" evidence="11">
    <location>
        <begin position="2025"/>
        <end position="2039"/>
    </location>
</feature>
<keyword evidence="7 9" id="KW-0472">Membrane</keyword>
<feature type="compositionally biased region" description="Low complexity" evidence="11">
    <location>
        <begin position="1754"/>
        <end position="1771"/>
    </location>
</feature>
<feature type="compositionally biased region" description="Pro residues" evidence="11">
    <location>
        <begin position="3435"/>
        <end position="3449"/>
    </location>
</feature>
<keyword evidence="3 9" id="KW-0812">Transmembrane</keyword>
<dbReference type="SMART" id="SM00150">
    <property type="entry name" value="SPEC"/>
    <property type="match status" value="6"/>
</dbReference>
<dbReference type="PANTHER" id="PTHR47535:SF1">
    <property type="entry name" value="NESPRIN-1"/>
    <property type="match status" value="1"/>
</dbReference>
<comment type="caution">
    <text evidence="15">The sequence shown here is derived from an EMBL/GenBank/DDBJ whole genome shotgun (WGS) entry which is preliminary data.</text>
</comment>
<dbReference type="GO" id="GO:0007097">
    <property type="term" value="P:nuclear migration"/>
    <property type="evidence" value="ECO:0007669"/>
    <property type="project" value="TreeGrafter"/>
</dbReference>
<organism evidence="15 16">
    <name type="scientific">Tenebrio molitor</name>
    <name type="common">Yellow mealworm beetle</name>
    <dbReference type="NCBI Taxonomy" id="7067"/>
    <lineage>
        <taxon>Eukaryota</taxon>
        <taxon>Metazoa</taxon>
        <taxon>Ecdysozoa</taxon>
        <taxon>Arthropoda</taxon>
        <taxon>Hexapoda</taxon>
        <taxon>Insecta</taxon>
        <taxon>Pterygota</taxon>
        <taxon>Neoptera</taxon>
        <taxon>Endopterygota</taxon>
        <taxon>Coleoptera</taxon>
        <taxon>Polyphaga</taxon>
        <taxon>Cucujiformia</taxon>
        <taxon>Tenebrionidae</taxon>
        <taxon>Tenebrio</taxon>
    </lineage>
</organism>
<protein>
    <recommendedName>
        <fullName evidence="17">Dystrophin</fullName>
    </recommendedName>
</protein>
<feature type="compositionally biased region" description="Low complexity" evidence="11">
    <location>
        <begin position="3418"/>
        <end position="3434"/>
    </location>
</feature>
<evidence type="ECO:0000256" key="1">
    <source>
        <dbReference type="ARBA" id="ARBA00004126"/>
    </source>
</evidence>
<dbReference type="Gene3D" id="3.40.50.10810">
    <property type="entry name" value="Tandem AAA-ATPase domain"/>
    <property type="match status" value="1"/>
</dbReference>
<feature type="region of interest" description="Disordered" evidence="11">
    <location>
        <begin position="1609"/>
        <end position="1649"/>
    </location>
</feature>
<dbReference type="Pfam" id="PF00435">
    <property type="entry name" value="Spectrin"/>
    <property type="match status" value="2"/>
</dbReference>
<keyword evidence="8" id="KW-0539">Nucleus</keyword>
<feature type="coiled-coil region" evidence="10">
    <location>
        <begin position="443"/>
        <end position="512"/>
    </location>
</feature>
<dbReference type="PROSITE" id="PS51194">
    <property type="entry name" value="HELICASE_CTER"/>
    <property type="match status" value="1"/>
</dbReference>
<feature type="domain" description="Helicase C-terminal" evidence="14">
    <location>
        <begin position="2763"/>
        <end position="2936"/>
    </location>
</feature>
<feature type="compositionally biased region" description="Polar residues" evidence="11">
    <location>
        <begin position="2489"/>
        <end position="2502"/>
    </location>
</feature>
<dbReference type="SUPFAM" id="SSF46966">
    <property type="entry name" value="Spectrin repeat"/>
    <property type="match status" value="6"/>
</dbReference>
<keyword evidence="6" id="KW-1133">Transmembrane helix</keyword>
<reference evidence="15" key="1">
    <citation type="journal article" date="2020" name="J Insects Food Feed">
        <title>The yellow mealworm (Tenebrio molitor) genome: a resource for the emerging insects as food and feed industry.</title>
        <authorList>
            <person name="Eriksson T."/>
            <person name="Andere A."/>
            <person name="Kelstrup H."/>
            <person name="Emery V."/>
            <person name="Picard C."/>
        </authorList>
    </citation>
    <scope>NUCLEOTIDE SEQUENCE</scope>
    <source>
        <strain evidence="15">Stoneville</strain>
        <tissue evidence="15">Whole head</tissue>
    </source>
</reference>
<dbReference type="SUPFAM" id="SSF52540">
    <property type="entry name" value="P-loop containing nucleoside triphosphate hydrolases"/>
    <property type="match status" value="2"/>
</dbReference>
<keyword evidence="4" id="KW-0677">Repeat</keyword>
<dbReference type="SMART" id="SM01249">
    <property type="entry name" value="KASH"/>
    <property type="match status" value="1"/>
</dbReference>
<name>A0A8J6HC34_TENMO</name>
<dbReference type="Gene3D" id="3.40.50.300">
    <property type="entry name" value="P-loop containing nucleotide triphosphate hydrolases"/>
    <property type="match status" value="1"/>
</dbReference>
<feature type="compositionally biased region" description="Low complexity" evidence="11">
    <location>
        <begin position="3381"/>
        <end position="3393"/>
    </location>
</feature>
<dbReference type="SMART" id="SM00487">
    <property type="entry name" value="DEXDc"/>
    <property type="match status" value="1"/>
</dbReference>
<keyword evidence="16" id="KW-1185">Reference proteome</keyword>
<evidence type="ECO:0000256" key="3">
    <source>
        <dbReference type="ARBA" id="ARBA00022692"/>
    </source>
</evidence>
<sequence>MNDLLILIKFKEFHDHVPSVFYRRRKNSSSTSSRIEFSQEKNFRKLTISVRSRSRIDCTRTEANHYEWNVCEETLSAHTERLAELKELVSGIAAAVGLDASALLGGEVEALGKRLEDVRESLTALADVAEARAVSREETTNEINGTRTYLDSVQRCVDNIEQSPDTDSEEKLLTLREHLLALSKAEGQIQKIKDKTLEMTQSTRTETSVIEILELWQQVFRETFQQYHRLSTRLIKNEDGAAALKLWQEYLLNVQQFLQGSIPGDYHSLSEHQHLCQVHQNLLTTQQNVLKPLDKKESQLGSGLVESSVMEQFNSLTNLHNETLWRIMERHKEVQTRLNAWDDYKQDQNKLLIWLKNIEKDREKMQLKYIHIRRIPKLLSRIQTLLGKIPQGEEQTDSLQKQQNLLLQFCDDALATSIRMEHAAIKQRISNLQAGLETWRQFLERITLLLKTHEENVEKVQTLYDDIQDIITVSAGQLPTSHSGVSNKLEALQRARARLSNATKDLEQLGLTQEQLKECISPGDIKTINQRMWILWHQQGDLDHQLAVLVHQLEEKLGLRSMFETRQSRFVAWADEIERRLDEDSEGSISSIKDPQEMLRRLETELQAEMSLKEREYNWLVTTGRDLVANCGEEYSDVTAKQIIQAKTDVVLDRWERLDNIGKTRRNKIHDMMQTMSQLEQRIAEIRAWLTQIESQLGKPLVFEASTKDVIERKLQEHEKLKKSIENESGNIGEVLNLCELLLSDADVWKAHFSTENITVAIQNLEKRWKAVCGQSAERKRKINFIWKLLQEVLRLSTEQEPWLTEKEHKIKDLDKPVKKLNREEIQELIYMAENQLKDVESRTPTFEILEQTYSKLATLGGLEPENIQELTSRARVVITRWYNLLPRVQSLVQRLKNEIVLFKEFSLAHEDAIIGLTKVDAQLTELEHLTTQNVRPRDRLNELELLEQHLALQNPVLETADKLGLEIMKKVKKNEVVKYQEMIDEYQILWKDVQQRIITLKTTLKKEIVQQPREVDEGVQVETLKFQQDSAVQVDTLPALQRMTSISAKDAYLMELTSGISECRGNIDGLEELLAKEIPQQGSAELPISAKKIARVSATCQSTVELVKHLHDLLINECDATEEEALGKEVYELIRRFETLLLVAKDKEQKIRELRSTISDAYKLSCNHEAGRLLCPLCTKRNWAQLDNDLWRLEKWLQVAEGTQKTQRSPPSNIEQLEDVIQDHREFLLDLDSHKSIVRSLNIVGTHLADHTEDTERADQLRARLDTDNKRWEAVCKNAASWETLLQTALMDNQQFHTIITEMCVWLEKTEQRIRVSEPVDLTADRETIETKYQNFRELRAELERCEPRVMSLQEAANQLLRHEAAPEGSSTTCTRLTELRLKLQSLIRLTGVYILKLGAVLGRDPNEMGAAVVASNSVSAPLHTLNYDLVVLWYSFDFSLSSTVRIRDVKALFHISFACFGQLLDQPSQDHPSTSAHDDSAHKLLRFSGGSSDDLQINTSVLRRGCRFLGRVVRASLPIQALMLLMLGAASLVPYSEDDYSCSLVNSIANSLTPTLRYNDGPPPYCFIGLFGVVSTEGVDYVAGDRVEGCPGVGVMVNGRFGDVTIQRLEKPKAGPPSDGGSVEKGKDEGSSGPEDESNDETLSLKRSFPDSQISIKKFKFDPSTITLEKKSADETSTDPKKISDDSSEKRSKFVSSDEINFSDTEISDFDSESELESDSEPLPGDKPPNTKVNSEDELTTNSFLDKFVDDPFATAEPETAKAAEATPPDTEDYDFDIKEKLKEMGEISFQTVKKGEVKPKKVEATENEVVVTPARKPGATPEEDPGERKGLNLRRNIREVMDETKLDESTLAAQRQEMERLQRVQEQQRLLREFQRQAAQERMQNKVISLLQGNNFSKPGTSTTRIGNTVLVKLPNGQTKPMTRLPKRPFDLVRVQKNAASAVGTPPVRNPRSLISLKKPGANLTPSVSIAPVAKKFPPMMKSHSDSDSEEDIKPIIPKIKPKEAPVTTIDISSDEDCIVVSEPEGDQSDEPEDDPSNSGMHTNDEFNQPDEQGRVVVNIGHLDNEPDVFLAPQIARVIKPHQIGGVRFLYDNVIESTSRFESSAGFGCILAHSMGLGKTLQVVCFSDIFLRHTPAKTILCIMPINTLQNWMAEYNMWLPTEEAVANSALTVHGEVRARNFNLHVLNDSHKTLAARHKVIKQWRLGGGVLLIGYEQFRLLSLRKHPKSKRKPHLPEPVEDDKNKALFDDVHEALVTPGPDLVICDEGHRIKNSHASISQALKQMRTKRRIVLTGYPLQNNLMEYWCMVDFVRPNYLGSKTEFCNMFERPIMNGQCIDSTEADIKLMRYRAHVLHSLLVGFVQRRSHAVLQTVLPQKEEYVLLVRMLPFQRKLYETFMDEVVRSQAVPNPLKAFAVCCKIWNHPDVLYNFLKKRARGDAVDIDLEEVGSTAGVAGSTERNKSKKAPSRPRRSAPRGKNGAKPAASVTPYSTNAPSETSQNPPATPQPPPSVASDSQNYNNFFDQNSQQFAPNSNSFESPNSFNTFGQESTGNFVGSQNSFVNNISDNSHFGPNYNRTDGQQQNFNFEQNSYQNYQQNYWGQQNETYNQNNEFYNQQYNPNFSSNNANQAWVKKEEKPAMMGTPSPIKAENSNDSKPKINIISDIKLPSVFNSEKIKILSDIKIEPKVEELDDKSDIKPEMKKLIKDELKNELNNSDDKFLDAALTPKMAAKDIKEDSGIPYDWAVDLLKDYIPGRIENSAKMEILFCIIRESIALGDRLLVFSQSLITLDLIEQFLQMNLVPGDTQKWCRNSSYYRLDGSTSALEREKLINEFNSNPKIHLFLVSTRAGSLGINLIGANRVVVLDASWNPCHDTQAVCRVYRYGQRKPCFVYRLVVDNCLEKKIYDRQINKQGMSDRVVDECNPDAHLTMKDVSTLCWDDKKDEGEEKDWMHVRDNYIDVVMHKVIENHGRRLNKEPFQHESLLVDRKEKQLSQQEKRLAKKGYEREKQAARQPPYNLLAGGRGHRPVASVRPMQQGNERPSRWIPAEHWQRQGMTAQEMTLPLDVVIPTNQPEKGNIVLKAGQKVLVLKSPKGVYMQLESGKIVAIKTAIKVKGKAEDNNDPTKMIKPTLPPTMKVNPSLSVMPQKRVVKPFTPGVAKMNVRSIRQSVPNLVSRIQSFTKKDANFRSRSFAGRGEVERKQATKPRDAEVFPGSSSDEEHTHNDRNKQNNLDVVLPDRMSVPDDIQKRISLLKKQVSIKRLSSQPQEQKPHSSVLQRLEETTTSVMNDNTPFQVRGTISDAVCLDGAPFQETLDSITNSYKDDAIEDDASSDPKPAQIPSDASDHSDEVTYVSEQPPPQPYQQPPTPQEIKTEAPSSDYYNNYYNYNMQPYHAPPPPPPPQGYGYPAQPPPYDMMGYPAQPQQPQYNYGYQGYPPPQPHYPPHPPQPAGYDYNAPQPVYGGYHNPYPQQYPPPPPPQGMYPPPPTPGNPQGYQDYQYPQMTNATNATPYYPST</sequence>
<dbReference type="GO" id="GO:0005524">
    <property type="term" value="F:ATP binding"/>
    <property type="evidence" value="ECO:0007669"/>
    <property type="project" value="InterPro"/>
</dbReference>
<dbReference type="Pfam" id="PF00271">
    <property type="entry name" value="Helicase_C"/>
    <property type="match status" value="1"/>
</dbReference>
<keyword evidence="10" id="KW-0175">Coiled coil</keyword>
<accession>A0A8J6HC34</accession>
<feature type="region of interest" description="Disordered" evidence="11">
    <location>
        <begin position="2637"/>
        <end position="2656"/>
    </location>
</feature>
<feature type="compositionally biased region" description="Basic residues" evidence="11">
    <location>
        <begin position="2463"/>
        <end position="2476"/>
    </location>
</feature>
<dbReference type="PROSITE" id="PS51192">
    <property type="entry name" value="HELICASE_ATP_BIND_1"/>
    <property type="match status" value="1"/>
</dbReference>
<feature type="compositionally biased region" description="Pro residues" evidence="11">
    <location>
        <begin position="3470"/>
        <end position="3489"/>
    </location>
</feature>
<evidence type="ECO:0000256" key="11">
    <source>
        <dbReference type="SAM" id="MobiDB-lite"/>
    </source>
</evidence>
<feature type="topological domain" description="Perinuclear space" evidence="9">
    <location>
        <begin position="1538"/>
        <end position="3515"/>
    </location>
</feature>
<dbReference type="InterPro" id="IPR018159">
    <property type="entry name" value="Spectrin/alpha-actinin"/>
</dbReference>
<evidence type="ECO:0000256" key="4">
    <source>
        <dbReference type="ARBA" id="ARBA00022737"/>
    </source>
</evidence>
<evidence type="ECO:0000256" key="2">
    <source>
        <dbReference type="ARBA" id="ARBA00008619"/>
    </source>
</evidence>
<feature type="compositionally biased region" description="Basic and acidic residues" evidence="11">
    <location>
        <begin position="1673"/>
        <end position="1694"/>
    </location>
</feature>
<feature type="compositionally biased region" description="Polar residues" evidence="11">
    <location>
        <begin position="1696"/>
        <end position="1707"/>
    </location>
</feature>
<feature type="compositionally biased region" description="Low complexity" evidence="11">
    <location>
        <begin position="2531"/>
        <end position="2547"/>
    </location>
</feature>
<dbReference type="PANTHER" id="PTHR47535">
    <property type="entry name" value="MUSCLE-SPECIFIC PROTEIN 300 KDA, ISOFORM G"/>
    <property type="match status" value="1"/>
</dbReference>
<proteinExistence type="inferred from homology"/>
<feature type="region of interest" description="Disordered" evidence="11">
    <location>
        <begin position="1806"/>
        <end position="1832"/>
    </location>
</feature>
<evidence type="ECO:0000256" key="6">
    <source>
        <dbReference type="ARBA" id="ARBA00022989"/>
    </source>
</evidence>
<feature type="compositionally biased region" description="Polar residues" evidence="11">
    <location>
        <begin position="2548"/>
        <end position="2580"/>
    </location>
</feature>
<dbReference type="CDD" id="cd18793">
    <property type="entry name" value="SF2_C_SNF"/>
    <property type="match status" value="1"/>
</dbReference>
<dbReference type="InterPro" id="IPR012315">
    <property type="entry name" value="KASH"/>
</dbReference>
<evidence type="ECO:0000256" key="7">
    <source>
        <dbReference type="ARBA" id="ARBA00023136"/>
    </source>
</evidence>
<dbReference type="InterPro" id="IPR000330">
    <property type="entry name" value="SNF2_N"/>
</dbReference>
<evidence type="ECO:0000313" key="15">
    <source>
        <dbReference type="EMBL" id="KAH0816070.1"/>
    </source>
</evidence>
<comment type="similarity">
    <text evidence="2">Belongs to the nesprin family.</text>
</comment>
<dbReference type="InterPro" id="IPR027417">
    <property type="entry name" value="P-loop_NTPase"/>
</dbReference>
<dbReference type="InterPro" id="IPR052403">
    <property type="entry name" value="LINC-complex_assoc"/>
</dbReference>
<dbReference type="CDD" id="cd18069">
    <property type="entry name" value="DEXHc_ARIP4"/>
    <property type="match status" value="1"/>
</dbReference>
<dbReference type="Pfam" id="PF00176">
    <property type="entry name" value="SNF2-rel_dom"/>
    <property type="match status" value="1"/>
</dbReference>
<dbReference type="InterPro" id="IPR038718">
    <property type="entry name" value="SNF2-like_sf"/>
</dbReference>
<feature type="topological domain" description="Cytoplasmic" evidence="9">
    <location>
        <begin position="1"/>
        <end position="1516"/>
    </location>
</feature>
<dbReference type="GO" id="GO:0005737">
    <property type="term" value="C:cytoplasm"/>
    <property type="evidence" value="ECO:0007669"/>
    <property type="project" value="TreeGrafter"/>
</dbReference>
<dbReference type="Gene3D" id="1.20.58.60">
    <property type="match status" value="5"/>
</dbReference>
<dbReference type="InterPro" id="IPR001650">
    <property type="entry name" value="Helicase_C-like"/>
</dbReference>
<evidence type="ECO:0000313" key="16">
    <source>
        <dbReference type="Proteomes" id="UP000719412"/>
    </source>
</evidence>
<feature type="compositionally biased region" description="Basic and acidic residues" evidence="11">
    <location>
        <begin position="3197"/>
        <end position="3211"/>
    </location>
</feature>
<evidence type="ECO:0000256" key="5">
    <source>
        <dbReference type="ARBA" id="ARBA00022801"/>
    </source>
</evidence>
<feature type="domain" description="Helicase ATP-binding" evidence="13">
    <location>
        <begin position="2103"/>
        <end position="2317"/>
    </location>
</feature>
<keyword evidence="5" id="KW-0378">Hydrolase</keyword>
<feature type="compositionally biased region" description="Polar residues" evidence="11">
    <location>
        <begin position="3498"/>
        <end position="3515"/>
    </location>
</feature>
<dbReference type="GO" id="GO:0034993">
    <property type="term" value="C:meiotic nuclear membrane microtubule tethering complex"/>
    <property type="evidence" value="ECO:0007669"/>
    <property type="project" value="TreeGrafter"/>
</dbReference>
<evidence type="ECO:0008006" key="17">
    <source>
        <dbReference type="Google" id="ProtNLM"/>
    </source>
</evidence>
<feature type="compositionally biased region" description="Polar residues" evidence="11">
    <location>
        <begin position="2514"/>
        <end position="2530"/>
    </location>
</feature>
<dbReference type="PROSITE" id="PS51049">
    <property type="entry name" value="KASH"/>
    <property type="match status" value="1"/>
</dbReference>
<dbReference type="GO" id="GO:0051015">
    <property type="term" value="F:actin filament binding"/>
    <property type="evidence" value="ECO:0007669"/>
    <property type="project" value="TreeGrafter"/>
</dbReference>
<feature type="region of interest" description="Disordered" evidence="11">
    <location>
        <begin position="2453"/>
        <end position="2583"/>
    </location>
</feature>
<feature type="coiled-coil region" evidence="10">
    <location>
        <begin position="1854"/>
        <end position="1887"/>
    </location>
</feature>
<feature type="region of interest" description="Disordered" evidence="11">
    <location>
        <begin position="3325"/>
        <end position="3515"/>
    </location>
</feature>
<evidence type="ECO:0000259" key="13">
    <source>
        <dbReference type="PROSITE" id="PS51192"/>
    </source>
</evidence>
<dbReference type="GO" id="GO:0016787">
    <property type="term" value="F:hydrolase activity"/>
    <property type="evidence" value="ECO:0007669"/>
    <property type="project" value="UniProtKB-KW"/>
</dbReference>
<dbReference type="Proteomes" id="UP000719412">
    <property type="component" value="Unassembled WGS sequence"/>
</dbReference>
<dbReference type="InterPro" id="IPR014001">
    <property type="entry name" value="Helicase_ATP-bd"/>
</dbReference>
<gene>
    <name evidence="15" type="ORF">GEV33_006721</name>
</gene>
<feature type="region of interest" description="Disordered" evidence="11">
    <location>
        <begin position="3192"/>
        <end position="3241"/>
    </location>
</feature>
<feature type="region of interest" description="Disordered" evidence="11">
    <location>
        <begin position="3120"/>
        <end position="3141"/>
    </location>
</feature>
<evidence type="ECO:0000259" key="12">
    <source>
        <dbReference type="PROSITE" id="PS51049"/>
    </source>
</evidence>
<dbReference type="FunFam" id="1.20.58.60:FF:000171">
    <property type="entry name" value="Uncharacterized protein, isoform B"/>
    <property type="match status" value="1"/>
</dbReference>